<dbReference type="AlphaFoldDB" id="A0A1I2H988"/>
<evidence type="ECO:0008006" key="5">
    <source>
        <dbReference type="Google" id="ProtNLM"/>
    </source>
</evidence>
<feature type="compositionally biased region" description="Pro residues" evidence="1">
    <location>
        <begin position="168"/>
        <end position="181"/>
    </location>
</feature>
<feature type="chain" id="PRO_5011594979" description="Cysteine rich repeat-containing protein" evidence="2">
    <location>
        <begin position="25"/>
        <end position="181"/>
    </location>
</feature>
<sequence length="181" mass="18686">MHLNPIIRALPAIALFVAAGAVHAAPAGGAAGSSYQEDRAACAQISAADSRAACIREAGAARQAARAGKLAPETEADYQRNAEQRCTVFREPVDRDACIARVKNGPVSGSVSGGGVLLEAETLVPVAGPAARPMAEPMPPAMDKPMPKHPPKHKHGPKHGPDGKPAPKKPMPPQPMPEPKS</sequence>
<dbReference type="EMBL" id="FONX01000020">
    <property type="protein sequence ID" value="SFF26039.1"/>
    <property type="molecule type" value="Genomic_DNA"/>
</dbReference>
<reference evidence="4" key="1">
    <citation type="submission" date="2016-10" db="EMBL/GenBank/DDBJ databases">
        <authorList>
            <person name="Varghese N."/>
            <person name="Submissions S."/>
        </authorList>
    </citation>
    <scope>NUCLEOTIDE SEQUENCE [LARGE SCALE GENOMIC DNA]</scope>
    <source>
        <strain evidence="4">DSM 27981</strain>
    </source>
</reference>
<accession>A0A1I2H988</accession>
<dbReference type="RefSeq" id="WP_175518576.1">
    <property type="nucleotide sequence ID" value="NZ_FONX01000020.1"/>
</dbReference>
<dbReference type="Proteomes" id="UP000199119">
    <property type="component" value="Unassembled WGS sequence"/>
</dbReference>
<evidence type="ECO:0000313" key="4">
    <source>
        <dbReference type="Proteomes" id="UP000199119"/>
    </source>
</evidence>
<organism evidence="3 4">
    <name type="scientific">Paracidovorax wautersii</name>
    <dbReference type="NCBI Taxonomy" id="1177982"/>
    <lineage>
        <taxon>Bacteria</taxon>
        <taxon>Pseudomonadati</taxon>
        <taxon>Pseudomonadota</taxon>
        <taxon>Betaproteobacteria</taxon>
        <taxon>Burkholderiales</taxon>
        <taxon>Comamonadaceae</taxon>
        <taxon>Paracidovorax</taxon>
    </lineage>
</organism>
<feature type="compositionally biased region" description="Basic residues" evidence="1">
    <location>
        <begin position="147"/>
        <end position="158"/>
    </location>
</feature>
<proteinExistence type="predicted"/>
<evidence type="ECO:0000256" key="2">
    <source>
        <dbReference type="SAM" id="SignalP"/>
    </source>
</evidence>
<dbReference type="STRING" id="1177982.SAMN04489711_12079"/>
<name>A0A1I2H988_9BURK</name>
<evidence type="ECO:0000313" key="3">
    <source>
        <dbReference type="EMBL" id="SFF26039.1"/>
    </source>
</evidence>
<protein>
    <recommendedName>
        <fullName evidence="5">Cysteine rich repeat-containing protein</fullName>
    </recommendedName>
</protein>
<feature type="region of interest" description="Disordered" evidence="1">
    <location>
        <begin position="130"/>
        <end position="181"/>
    </location>
</feature>
<evidence type="ECO:0000256" key="1">
    <source>
        <dbReference type="SAM" id="MobiDB-lite"/>
    </source>
</evidence>
<feature type="signal peptide" evidence="2">
    <location>
        <begin position="1"/>
        <end position="24"/>
    </location>
</feature>
<keyword evidence="4" id="KW-1185">Reference proteome</keyword>
<keyword evidence="2" id="KW-0732">Signal</keyword>
<gene>
    <name evidence="3" type="ORF">SAMN04489711_12079</name>
</gene>